<evidence type="ECO:0000259" key="2">
    <source>
        <dbReference type="PROSITE" id="PS51723"/>
    </source>
</evidence>
<dbReference type="InterPro" id="IPR004954">
    <property type="entry name" value="Mucin-bd"/>
</dbReference>
<accession>A0A023MI74</accession>
<dbReference type="PROSITE" id="PS51723">
    <property type="entry name" value="PEPTIDASE_M60"/>
    <property type="match status" value="1"/>
</dbReference>
<feature type="transmembrane region" description="Helical" evidence="1">
    <location>
        <begin position="902"/>
        <end position="920"/>
    </location>
</feature>
<evidence type="ECO:0000256" key="1">
    <source>
        <dbReference type="SAM" id="Phobius"/>
    </source>
</evidence>
<evidence type="ECO:0000313" key="3">
    <source>
        <dbReference type="EMBL" id="AHN92105.1"/>
    </source>
</evidence>
<organismHost>
    <name type="scientific">Agrotis segetum</name>
    <name type="common">Turnip moth</name>
    <dbReference type="NCBI Taxonomy" id="47767"/>
</organismHost>
<keyword evidence="1" id="KW-0472">Membrane</keyword>
<keyword evidence="1" id="KW-0812">Transmembrane</keyword>
<proteinExistence type="predicted"/>
<dbReference type="SMART" id="SM01276">
    <property type="entry name" value="M60-like"/>
    <property type="match status" value="1"/>
</dbReference>
<name>A0A023MI74_GVAS</name>
<protein>
    <submittedName>
        <fullName evidence="3">Enhancin</fullName>
    </submittedName>
</protein>
<dbReference type="EMBL" id="KC994902">
    <property type="protein sequence ID" value="AHN92105.1"/>
    <property type="molecule type" value="Genomic_DNA"/>
</dbReference>
<organism evidence="3">
    <name type="scientific">Agrotis segetum granulosis virus</name>
    <name type="common">AsGV</name>
    <name type="synonym">Agrotis segetum granulovirus</name>
    <dbReference type="NCBI Taxonomy" id="10464"/>
    <lineage>
        <taxon>Viruses</taxon>
        <taxon>Viruses incertae sedis</taxon>
        <taxon>Naldaviricetes</taxon>
        <taxon>Lefavirales</taxon>
        <taxon>Baculoviridae</taxon>
        <taxon>Betabaculovirus</taxon>
        <taxon>Betabaculovirus agsegetum</taxon>
    </lineage>
</organism>
<gene>
    <name evidence="3" type="ORF">AsGV066</name>
</gene>
<feature type="domain" description="Peptidase M60" evidence="2">
    <location>
        <begin position="32"/>
        <end position="335"/>
    </location>
</feature>
<dbReference type="Pfam" id="PF03272">
    <property type="entry name" value="Mucin_bdg"/>
    <property type="match status" value="1"/>
</dbReference>
<keyword evidence="1" id="KW-1133">Transmembrane helix</keyword>
<reference evidence="3" key="1">
    <citation type="journal article" date="2014" name="Arch. Virol.">
        <title>Complete genome sequence of Agrotis segetum granulovirus Shanghai strain.</title>
        <authorList>
            <person name="Zhang X."/>
            <person name="Liang Z."/>
            <person name="Yin X."/>
            <person name="Wang J."/>
            <person name="Shao X."/>
        </authorList>
    </citation>
    <scope>NUCLEOTIDE SEQUENCE</scope>
    <source>
        <strain evidence="3">L1</strain>
    </source>
</reference>
<sequence length="926" mass="107739">MSIQRTSSNFIVPRLNLPAWIKEGKSYLACLHKKSPLGYILQPNTKISYKLSSSIDTGHGSPVTLRFLNNDSKTETSLTINSFTENEYIVQHQCVPFVDWVLYRHAVTIEFTITGEHTVLPQINYVFSNNVQGFFTYDTPYAFVQFGKIVVLVPPSARLAFINGNSDFLNNIYDFYNNAISIYDNLIGLKDGIALADVDANFDKQMFFKQDLSGSGAAYYGPFWIGVTTQSFDLFYNVSISNWIMLHVMGHAYDFEFANSKSIFEETWASIFADRYQFFRSTKMERYLTNTVFGPQMYSQIITDINILFSARTPFPAWPEFRKLLILSLILNTKHGEDGFRELNRSFRRKQIGMVFESGQIFSLLLRNYSHYDLYYYFKMILQVPITDYYMHYTNADNITFKPYYHQYEGLARNKQCLNSLNSEITIMSSESFSDHLIKTYYDTQFALVTPTDVLPYNNGSTTFYIRAVSGTHIFNNDLVGKTIIIMNGDTVVEECIIRLSGTLYFEMSVNRGLFHIVHPRGNLRYYVPDNTRIVTDTTIKATDVQNVDAVQYYLRPYVYSELEIETGHVLGEANVYAATIHINYKDRTISIQVFDANPVPSFPNSILFRLRLHNVVTMQEESFVLNGINANINLQEEYVLKYNINDRLELTYNNLATGNNTLQIMYFLETRIQNSTTFTYVLLEDDIYPEQNALHYPSKLQRLMKRIDKLTAWLDNRPKMLKYDSKLRESIYLCWDKLKDNEYKDSLIKYLPNSLRDSTEYHLEALTIYNHVIADIKYNALLNRCIINYYKHFDAIHVFFHQIYFGMQIKNPLGQIIYKKLFRGSHEMTDAFLSFPLCDGSVVQIFHREPGRLLLYKENVREPVDFQQDTYLLVKNAKLHLIPDMPSILPIFPISSPKSTVWFFLVMTFIFSLNFLTALSDGVWK</sequence>
<dbReference type="Gene3D" id="3.40.390.80">
    <property type="entry name" value="Peptidase M60, enhancin-like domain 2"/>
    <property type="match status" value="1"/>
</dbReference>
<dbReference type="InterPro" id="IPR031161">
    <property type="entry name" value="Peptidase_M60_dom"/>
</dbReference>